<protein>
    <recommendedName>
        <fullName evidence="6">NOC3-like protein</fullName>
    </recommendedName>
    <alternativeName>
        <fullName evidence="5">Nucleolar complex-associated protein 3-like protein</fullName>
    </alternativeName>
</protein>
<comment type="subcellular location">
    <subcellularLocation>
        <location evidence="1">Nucleus</location>
        <location evidence="1">Nucleolus</location>
    </subcellularLocation>
</comment>
<dbReference type="InterPro" id="IPR016024">
    <property type="entry name" value="ARM-type_fold"/>
</dbReference>
<evidence type="ECO:0000256" key="1">
    <source>
        <dbReference type="ARBA" id="ARBA00004604"/>
    </source>
</evidence>
<evidence type="ECO:0000313" key="12">
    <source>
        <dbReference type="RefSeq" id="XP_028967492.1"/>
    </source>
</evidence>
<dbReference type="InterPro" id="IPR011501">
    <property type="entry name" value="Noc3_N"/>
</dbReference>
<dbReference type="InterPro" id="IPR016903">
    <property type="entry name" value="Nucleolar_cplx-assoc_3"/>
</dbReference>
<dbReference type="PANTHER" id="PTHR14428">
    <property type="entry name" value="NUCLEOLAR COMPLEX PROTEIN 3"/>
    <property type="match status" value="1"/>
</dbReference>
<evidence type="ECO:0000256" key="8">
    <source>
        <dbReference type="SAM" id="MobiDB-lite"/>
    </source>
</evidence>
<accession>A0AAJ7SF18</accession>
<evidence type="ECO:0000256" key="5">
    <source>
        <dbReference type="ARBA" id="ARBA00032701"/>
    </source>
</evidence>
<feature type="region of interest" description="Disordered" evidence="8">
    <location>
        <begin position="63"/>
        <end position="89"/>
    </location>
</feature>
<dbReference type="Proteomes" id="UP000694867">
    <property type="component" value="Unplaced"/>
</dbReference>
<dbReference type="Pfam" id="PF03914">
    <property type="entry name" value="CBF"/>
    <property type="match status" value="1"/>
</dbReference>
<dbReference type="InterPro" id="IPR005612">
    <property type="entry name" value="CCAAT-binding_factor"/>
</dbReference>
<feature type="domain" description="CCAAT-binding factor" evidence="9">
    <location>
        <begin position="494"/>
        <end position="643"/>
    </location>
</feature>
<dbReference type="AlphaFoldDB" id="A0AAJ7SF18"/>
<proteinExistence type="inferred from homology"/>
<evidence type="ECO:0000313" key="11">
    <source>
        <dbReference type="Proteomes" id="UP000694867"/>
    </source>
</evidence>
<dbReference type="RefSeq" id="XP_028967492.1">
    <property type="nucleotide sequence ID" value="XM_029111659.1"/>
</dbReference>
<evidence type="ECO:0000256" key="7">
    <source>
        <dbReference type="SAM" id="Coils"/>
    </source>
</evidence>
<dbReference type="Pfam" id="PF07540">
    <property type="entry name" value="NOC3p"/>
    <property type="match status" value="1"/>
</dbReference>
<dbReference type="PANTHER" id="PTHR14428:SF5">
    <property type="entry name" value="NUCLEOLAR COMPLEX PROTEIN 3 HOMOLOG"/>
    <property type="match status" value="1"/>
</dbReference>
<evidence type="ECO:0000259" key="9">
    <source>
        <dbReference type="Pfam" id="PF03914"/>
    </source>
</evidence>
<sequence>MGISYKRKREYDEEVDFGVSSASEDEASKFERTRSTFKKQGEAKKKKKLLLPIKQKGKIVQKELDVSTVEPTKEEEGYESEEESEDEEGLAMAKVFDEFADSEDDSEFVGRLQDEDEEDDDERSEAEKLAERKAKVDQYILKIGNTCADIVENPEVHYKRLNELLQMTKMAGGAGFAIKKIAILSLSEVFADILPDYKIKDDAKPAADGPKLKKETRQLMAYERTLLKLYKRFLLVCEDFVQLQYRALRKQRQKRNGRKDSKKKAKESRFKLPPHLLQLSKAAIQAICRVFVARPYFNYREQVSTLVVNNLVNRDVEISDICYNCLKQIYKEDRYGETVFECVKRTKLLVKSYTAKLPPKVLYSLLNLRINKAQSAEQQAVDLKKVREKIKKMSRQERRRHKDMQKLEKQLLEARAEDSEERTSKVHTEILKQLMNIYFWILKRDEKPTQLLTPLLEGLSKYAHLVNIEFFDDLLNVLYNLIDQEELNESQTCHCLLTVFKILGGQGQVLNVDPTRYYTLMYSTLLSLNNCVSHDFTPTILQCLDLTLLKKKDASQQRLLAFTKRLLTTALQTNDASTLALLSMARSLFTSHKQLDILLDNEVGSGHFNPELQDPEHCNAASATAWETTLLTKHYVPMVRRFAALIADGSRGLPDKFVLNLSKATPAQVYGAFSKRDAADVADEADKGRRSISSKPILWQGESIAVKAEGIFSFLQDDIDLWN</sequence>
<feature type="region of interest" description="Disordered" evidence="8">
    <location>
        <begin position="1"/>
        <end position="46"/>
    </location>
</feature>
<dbReference type="CTD" id="40870"/>
<organism evidence="11 12">
    <name type="scientific">Galendromus occidentalis</name>
    <name type="common">western predatory mite</name>
    <dbReference type="NCBI Taxonomy" id="34638"/>
    <lineage>
        <taxon>Eukaryota</taxon>
        <taxon>Metazoa</taxon>
        <taxon>Ecdysozoa</taxon>
        <taxon>Arthropoda</taxon>
        <taxon>Chelicerata</taxon>
        <taxon>Arachnida</taxon>
        <taxon>Acari</taxon>
        <taxon>Parasitiformes</taxon>
        <taxon>Mesostigmata</taxon>
        <taxon>Gamasina</taxon>
        <taxon>Phytoseioidea</taxon>
        <taxon>Phytoseiidae</taxon>
        <taxon>Typhlodrominae</taxon>
        <taxon>Galendromus</taxon>
    </lineage>
</organism>
<feature type="domain" description="Nucleolar complex-associated protein 3 N-terminal" evidence="10">
    <location>
        <begin position="142"/>
        <end position="233"/>
    </location>
</feature>
<evidence type="ECO:0000259" key="10">
    <source>
        <dbReference type="Pfam" id="PF07540"/>
    </source>
</evidence>
<feature type="compositionally biased region" description="Acidic residues" evidence="8">
    <location>
        <begin position="76"/>
        <end position="89"/>
    </location>
</feature>
<gene>
    <name evidence="12" type="primary">LOC100899703</name>
</gene>
<dbReference type="GO" id="GO:0005730">
    <property type="term" value="C:nucleolus"/>
    <property type="evidence" value="ECO:0007669"/>
    <property type="project" value="UniProtKB-SubCell"/>
</dbReference>
<evidence type="ECO:0000256" key="2">
    <source>
        <dbReference type="ARBA" id="ARBA00007797"/>
    </source>
</evidence>
<feature type="compositionally biased region" description="Acidic residues" evidence="8">
    <location>
        <begin position="114"/>
        <end position="124"/>
    </location>
</feature>
<keyword evidence="4" id="KW-0539">Nucleus</keyword>
<evidence type="ECO:0000256" key="4">
    <source>
        <dbReference type="ARBA" id="ARBA00023242"/>
    </source>
</evidence>
<comment type="similarity">
    <text evidence="2">Belongs to the CBF/MAK21 family.</text>
</comment>
<name>A0AAJ7SF18_9ACAR</name>
<keyword evidence="3 7" id="KW-0175">Coiled coil</keyword>
<keyword evidence="11" id="KW-1185">Reference proteome</keyword>
<dbReference type="GO" id="GO:0006270">
    <property type="term" value="P:DNA replication initiation"/>
    <property type="evidence" value="ECO:0007669"/>
    <property type="project" value="TreeGrafter"/>
</dbReference>
<evidence type="ECO:0000256" key="3">
    <source>
        <dbReference type="ARBA" id="ARBA00023054"/>
    </source>
</evidence>
<feature type="region of interest" description="Disordered" evidence="8">
    <location>
        <begin position="102"/>
        <end position="124"/>
    </location>
</feature>
<feature type="compositionally biased region" description="Basic and acidic residues" evidence="8">
    <location>
        <begin position="26"/>
        <end position="43"/>
    </location>
</feature>
<dbReference type="SUPFAM" id="SSF48371">
    <property type="entry name" value="ARM repeat"/>
    <property type="match status" value="1"/>
</dbReference>
<dbReference type="KEGG" id="goe:100899703"/>
<feature type="coiled-coil region" evidence="7">
    <location>
        <begin position="373"/>
        <end position="422"/>
    </location>
</feature>
<dbReference type="GO" id="GO:0003682">
    <property type="term" value="F:chromatin binding"/>
    <property type="evidence" value="ECO:0007669"/>
    <property type="project" value="TreeGrafter"/>
</dbReference>
<feature type="compositionally biased region" description="Basic and acidic residues" evidence="8">
    <location>
        <begin position="63"/>
        <end position="75"/>
    </location>
</feature>
<reference evidence="12" key="1">
    <citation type="submission" date="2025-08" db="UniProtKB">
        <authorList>
            <consortium name="RefSeq"/>
        </authorList>
    </citation>
    <scope>IDENTIFICATION</scope>
</reference>
<evidence type="ECO:0000256" key="6">
    <source>
        <dbReference type="ARBA" id="ARBA00032937"/>
    </source>
</evidence>
<dbReference type="GeneID" id="100899703"/>